<evidence type="ECO:0000313" key="2">
    <source>
        <dbReference type="EMBL" id="CAG6779226.1"/>
    </source>
</evidence>
<proteinExistence type="predicted"/>
<reference evidence="2" key="1">
    <citation type="submission" date="2021-05" db="EMBL/GenBank/DDBJ databases">
        <authorList>
            <person name="Alioto T."/>
            <person name="Alioto T."/>
            <person name="Gomez Garrido J."/>
        </authorList>
    </citation>
    <scope>NUCLEOTIDE SEQUENCE</scope>
</reference>
<dbReference type="AlphaFoldDB" id="A0A8D9BD22"/>
<feature type="chain" id="PRO_5034721029" description="Secreted protein" evidence="1">
    <location>
        <begin position="26"/>
        <end position="153"/>
    </location>
</feature>
<sequence length="153" mass="17458">MRMILGKFCDNFCIILCMLFLSTKTTDNIRRHLYLICVNKKYKFNFLIKNVFSIENPLGLLEGQVIVKSDVWRSQLISCDLACVVAGWISGHVAHAWQSFHLSRTCTVTSASHTCFSNHLMTSLCLCSVLTVTRPHCHIVFRWSPMNNTTTVL</sequence>
<protein>
    <recommendedName>
        <fullName evidence="3">Secreted protein</fullName>
    </recommendedName>
</protein>
<evidence type="ECO:0000256" key="1">
    <source>
        <dbReference type="SAM" id="SignalP"/>
    </source>
</evidence>
<dbReference type="EMBL" id="HBUF01613283">
    <property type="protein sequence ID" value="CAG6779226.1"/>
    <property type="molecule type" value="Transcribed_RNA"/>
</dbReference>
<feature type="signal peptide" evidence="1">
    <location>
        <begin position="1"/>
        <end position="25"/>
    </location>
</feature>
<accession>A0A8D9BD22</accession>
<keyword evidence="1" id="KW-0732">Signal</keyword>
<evidence type="ECO:0008006" key="3">
    <source>
        <dbReference type="Google" id="ProtNLM"/>
    </source>
</evidence>
<name>A0A8D9BD22_9HEMI</name>
<organism evidence="2">
    <name type="scientific">Cacopsylla melanoneura</name>
    <dbReference type="NCBI Taxonomy" id="428564"/>
    <lineage>
        <taxon>Eukaryota</taxon>
        <taxon>Metazoa</taxon>
        <taxon>Ecdysozoa</taxon>
        <taxon>Arthropoda</taxon>
        <taxon>Hexapoda</taxon>
        <taxon>Insecta</taxon>
        <taxon>Pterygota</taxon>
        <taxon>Neoptera</taxon>
        <taxon>Paraneoptera</taxon>
        <taxon>Hemiptera</taxon>
        <taxon>Sternorrhyncha</taxon>
        <taxon>Psylloidea</taxon>
        <taxon>Psyllidae</taxon>
        <taxon>Psyllinae</taxon>
        <taxon>Cacopsylla</taxon>
    </lineage>
</organism>